<feature type="transmembrane region" description="Helical" evidence="1">
    <location>
        <begin position="72"/>
        <end position="92"/>
    </location>
</feature>
<evidence type="ECO:0008006" key="4">
    <source>
        <dbReference type="Google" id="ProtNLM"/>
    </source>
</evidence>
<protein>
    <recommendedName>
        <fullName evidence="4">DUF3021 domain-containing protein</fullName>
    </recommendedName>
</protein>
<proteinExistence type="predicted"/>
<dbReference type="STRING" id="1220589.CD32_12085"/>
<accession>A0A0A3IND8</accession>
<gene>
    <name evidence="2" type="ORF">CD32_12085</name>
</gene>
<keyword evidence="1" id="KW-0812">Transmembrane</keyword>
<dbReference type="Pfam" id="PF11457">
    <property type="entry name" value="DUF3021"/>
    <property type="match status" value="1"/>
</dbReference>
<dbReference type="AlphaFoldDB" id="A0A0A3IND8"/>
<dbReference type="eggNOG" id="ENOG5033KJE">
    <property type="taxonomic scope" value="Bacteria"/>
</dbReference>
<dbReference type="PROSITE" id="PS51257">
    <property type="entry name" value="PROKAR_LIPOPROTEIN"/>
    <property type="match status" value="1"/>
</dbReference>
<keyword evidence="3" id="KW-1185">Reference proteome</keyword>
<evidence type="ECO:0000313" key="2">
    <source>
        <dbReference type="EMBL" id="KGR84328.1"/>
    </source>
</evidence>
<sequence length="138" mass="15366">MKIIRSCLIGLLIGLSCSYVLITIDAVTNPDAVLNGGNLLEQLLIAAAMGIAIGFVTLIFDTAFFSLPVQLLIHLSFVTLCVFIGGIVGSWFSDFSSFLLVFLNELIIYALVWFFILLTTKREVDEINEYLQSRKRIK</sequence>
<dbReference type="Proteomes" id="UP000030437">
    <property type="component" value="Unassembled WGS sequence"/>
</dbReference>
<reference evidence="2 3" key="1">
    <citation type="submission" date="2014-02" db="EMBL/GenBank/DDBJ databases">
        <title>Draft genome sequence of Lysinibacillus odysseyi NBRC 100172.</title>
        <authorList>
            <person name="Zhang F."/>
            <person name="Wang G."/>
            <person name="Zhang L."/>
        </authorList>
    </citation>
    <scope>NUCLEOTIDE SEQUENCE [LARGE SCALE GENOMIC DNA]</scope>
    <source>
        <strain evidence="2 3">NBRC 100172</strain>
    </source>
</reference>
<evidence type="ECO:0000313" key="3">
    <source>
        <dbReference type="Proteomes" id="UP000030437"/>
    </source>
</evidence>
<keyword evidence="1" id="KW-1133">Transmembrane helix</keyword>
<keyword evidence="1" id="KW-0472">Membrane</keyword>
<feature type="transmembrane region" description="Helical" evidence="1">
    <location>
        <begin position="98"/>
        <end position="118"/>
    </location>
</feature>
<dbReference type="EMBL" id="JPVP01000056">
    <property type="protein sequence ID" value="KGR84328.1"/>
    <property type="molecule type" value="Genomic_DNA"/>
</dbReference>
<evidence type="ECO:0000256" key="1">
    <source>
        <dbReference type="SAM" id="Phobius"/>
    </source>
</evidence>
<dbReference type="InterPro" id="IPR021560">
    <property type="entry name" value="DUF3021"/>
</dbReference>
<name>A0A0A3IND8_9BACI</name>
<comment type="caution">
    <text evidence="2">The sequence shown here is derived from an EMBL/GenBank/DDBJ whole genome shotgun (WGS) entry which is preliminary data.</text>
</comment>
<feature type="transmembrane region" description="Helical" evidence="1">
    <location>
        <begin position="42"/>
        <end position="60"/>
    </location>
</feature>
<organism evidence="2 3">
    <name type="scientific">Lysinibacillus odysseyi 34hs-1 = NBRC 100172</name>
    <dbReference type="NCBI Taxonomy" id="1220589"/>
    <lineage>
        <taxon>Bacteria</taxon>
        <taxon>Bacillati</taxon>
        <taxon>Bacillota</taxon>
        <taxon>Bacilli</taxon>
        <taxon>Bacillales</taxon>
        <taxon>Bacillaceae</taxon>
        <taxon>Lysinibacillus</taxon>
    </lineage>
</organism>